<keyword evidence="5" id="KW-1185">Reference proteome</keyword>
<sequence>MSTSERNSPPPIAAFHGCDRLYSALADCHRRISAGPTREAACRHLNRSLAECMVAAACPDESDAVRTLCSSGGTALKRRQEPVPVVRSRVVDVRTLRNDPEWVDARVVVVVPLDPFRVHRDANVGDLENVLSVAEDVRILM</sequence>
<keyword evidence="3" id="KW-0496">Mitochondrion</keyword>
<evidence type="ECO:0000313" key="5">
    <source>
        <dbReference type="Proteomes" id="UP000298416"/>
    </source>
</evidence>
<proteinExistence type="inferred from homology"/>
<reference evidence="4" key="2">
    <citation type="submission" date="2020-08" db="EMBL/GenBank/DDBJ databases">
        <title>Plant Genome Project.</title>
        <authorList>
            <person name="Zhang R.-G."/>
        </authorList>
    </citation>
    <scope>NUCLEOTIDE SEQUENCE</scope>
    <source>
        <strain evidence="4">Huo1</strain>
        <tissue evidence="4">Leaf</tissue>
    </source>
</reference>
<evidence type="ECO:0000256" key="2">
    <source>
        <dbReference type="ARBA" id="ARBA00023157"/>
    </source>
</evidence>
<dbReference type="Pfam" id="PF08583">
    <property type="entry name" value="Cmc1"/>
    <property type="match status" value="1"/>
</dbReference>
<comment type="caution">
    <text evidence="4">The sequence shown here is derived from an EMBL/GenBank/DDBJ whole genome shotgun (WGS) entry which is preliminary data.</text>
</comment>
<evidence type="ECO:0000313" key="4">
    <source>
        <dbReference type="EMBL" id="KAG6393904.1"/>
    </source>
</evidence>
<keyword evidence="2" id="KW-1015">Disulfide bond</keyword>
<accession>A0A8X8WGG3</accession>
<comment type="similarity">
    <text evidence="1 3">Belongs to the CMC family.</text>
</comment>
<evidence type="ECO:0000256" key="1">
    <source>
        <dbReference type="ARBA" id="ARBA00007347"/>
    </source>
</evidence>
<evidence type="ECO:0000256" key="3">
    <source>
        <dbReference type="RuleBase" id="RU364104"/>
    </source>
</evidence>
<dbReference type="Proteomes" id="UP000298416">
    <property type="component" value="Unassembled WGS sequence"/>
</dbReference>
<comment type="subcellular location">
    <subcellularLocation>
        <location evidence="3">Mitochondrion</location>
    </subcellularLocation>
</comment>
<dbReference type="GO" id="GO:0005739">
    <property type="term" value="C:mitochondrion"/>
    <property type="evidence" value="ECO:0007669"/>
    <property type="project" value="UniProtKB-SubCell"/>
</dbReference>
<protein>
    <recommendedName>
        <fullName evidence="3">COX assembly mitochondrial protein</fullName>
    </recommendedName>
</protein>
<dbReference type="EMBL" id="PNBA02000017">
    <property type="protein sequence ID" value="KAG6393904.1"/>
    <property type="molecule type" value="Genomic_DNA"/>
</dbReference>
<organism evidence="4">
    <name type="scientific">Salvia splendens</name>
    <name type="common">Scarlet sage</name>
    <dbReference type="NCBI Taxonomy" id="180675"/>
    <lineage>
        <taxon>Eukaryota</taxon>
        <taxon>Viridiplantae</taxon>
        <taxon>Streptophyta</taxon>
        <taxon>Embryophyta</taxon>
        <taxon>Tracheophyta</taxon>
        <taxon>Spermatophyta</taxon>
        <taxon>Magnoliopsida</taxon>
        <taxon>eudicotyledons</taxon>
        <taxon>Gunneridae</taxon>
        <taxon>Pentapetalae</taxon>
        <taxon>asterids</taxon>
        <taxon>lamiids</taxon>
        <taxon>Lamiales</taxon>
        <taxon>Lamiaceae</taxon>
        <taxon>Nepetoideae</taxon>
        <taxon>Mentheae</taxon>
        <taxon>Salviinae</taxon>
        <taxon>Salvia</taxon>
        <taxon>Salvia subgen. Calosphace</taxon>
        <taxon>core Calosphace</taxon>
    </lineage>
</organism>
<name>A0A8X8WGG3_SALSN</name>
<gene>
    <name evidence="4" type="ORF">SASPL_144479</name>
</gene>
<dbReference type="InterPro" id="IPR013892">
    <property type="entry name" value="Cyt_c_biogenesis_Cmc1-like"/>
</dbReference>
<reference evidence="4" key="1">
    <citation type="submission" date="2018-01" db="EMBL/GenBank/DDBJ databases">
        <authorList>
            <person name="Mao J.F."/>
        </authorList>
    </citation>
    <scope>NUCLEOTIDE SEQUENCE</scope>
    <source>
        <strain evidence="4">Huo1</strain>
        <tissue evidence="4">Leaf</tissue>
    </source>
</reference>
<dbReference type="AlphaFoldDB" id="A0A8X8WGG3"/>